<evidence type="ECO:0000259" key="2">
    <source>
        <dbReference type="PROSITE" id="PS50132"/>
    </source>
</evidence>
<dbReference type="CDD" id="cd04450">
    <property type="entry name" value="DEP_RGS7-like"/>
    <property type="match status" value="1"/>
</dbReference>
<dbReference type="InterPro" id="IPR058855">
    <property type="entry name" value="RGS1/SST2-like_Fungal-DR"/>
</dbReference>
<dbReference type="OrthoDB" id="196547at2759"/>
<dbReference type="SUPFAM" id="SSF48097">
    <property type="entry name" value="Regulator of G-protein signaling, RGS"/>
    <property type="match status" value="1"/>
</dbReference>
<dbReference type="InterPro" id="IPR044926">
    <property type="entry name" value="RGS_subdomain_2"/>
</dbReference>
<feature type="domain" description="RGS" evidence="2">
    <location>
        <begin position="379"/>
        <end position="591"/>
    </location>
</feature>
<gene>
    <name evidence="4" type="ORF">SAMEA4029010_CIC11G00000002095</name>
</gene>
<keyword evidence="1" id="KW-0734">Signal transduction inhibitor</keyword>
<dbReference type="PROSITE" id="PS50132">
    <property type="entry name" value="RGS"/>
    <property type="match status" value="1"/>
</dbReference>
<reference evidence="4 5" key="1">
    <citation type="submission" date="2016-10" db="EMBL/GenBank/DDBJ databases">
        <authorList>
            <person name="de Groot N.N."/>
        </authorList>
    </citation>
    <scope>NUCLEOTIDE SEQUENCE [LARGE SCALE GENOMIC DNA]</scope>
    <source>
        <strain evidence="4 5">CBS 141442</strain>
    </source>
</reference>
<name>A0A1L0BPY1_9ASCO</name>
<dbReference type="Pfam" id="PF25889">
    <property type="entry name" value="WHD_Fungal_DR"/>
    <property type="match status" value="1"/>
</dbReference>
<dbReference type="InterPro" id="IPR016137">
    <property type="entry name" value="RGS"/>
</dbReference>
<dbReference type="PANTHER" id="PTHR10845:SF192">
    <property type="entry name" value="DOUBLE HIT, ISOFORM B"/>
    <property type="match status" value="1"/>
</dbReference>
<organism evidence="4 5">
    <name type="scientific">Sungouiella intermedia</name>
    <dbReference type="NCBI Taxonomy" id="45354"/>
    <lineage>
        <taxon>Eukaryota</taxon>
        <taxon>Fungi</taxon>
        <taxon>Dikarya</taxon>
        <taxon>Ascomycota</taxon>
        <taxon>Saccharomycotina</taxon>
        <taxon>Pichiomycetes</taxon>
        <taxon>Metschnikowiaceae</taxon>
        <taxon>Sungouiella</taxon>
    </lineage>
</organism>
<dbReference type="Pfam" id="PF00610">
    <property type="entry name" value="DEP"/>
    <property type="match status" value="1"/>
</dbReference>
<dbReference type="Proteomes" id="UP000182334">
    <property type="component" value="Chromosome IV"/>
</dbReference>
<evidence type="ECO:0000259" key="3">
    <source>
        <dbReference type="PROSITE" id="PS50186"/>
    </source>
</evidence>
<keyword evidence="5" id="KW-1185">Reference proteome</keyword>
<dbReference type="PROSITE" id="PS50186">
    <property type="entry name" value="DEP"/>
    <property type="match status" value="1"/>
</dbReference>
<protein>
    <submittedName>
        <fullName evidence="4">CIC11C00000002095</fullName>
    </submittedName>
</protein>
<proteinExistence type="predicted"/>
<dbReference type="SMART" id="SM00315">
    <property type="entry name" value="RGS"/>
    <property type="match status" value="1"/>
</dbReference>
<evidence type="ECO:0000313" key="5">
    <source>
        <dbReference type="Proteomes" id="UP000182334"/>
    </source>
</evidence>
<dbReference type="Gene3D" id="1.10.167.10">
    <property type="entry name" value="Regulator of G-protein Signalling 4, domain 2"/>
    <property type="match status" value="1"/>
</dbReference>
<accession>A0A1L0BPY1</accession>
<dbReference type="STRING" id="45354.A0A1L0BPY1"/>
<dbReference type="InterPro" id="IPR036305">
    <property type="entry name" value="RGS_sf"/>
</dbReference>
<evidence type="ECO:0000256" key="1">
    <source>
        <dbReference type="ARBA" id="ARBA00022700"/>
    </source>
</evidence>
<dbReference type="InterPro" id="IPR036388">
    <property type="entry name" value="WH-like_DNA-bd_sf"/>
</dbReference>
<dbReference type="EMBL" id="LT635759">
    <property type="protein sequence ID" value="SGZ53455.1"/>
    <property type="molecule type" value="Genomic_DNA"/>
</dbReference>
<dbReference type="InterPro" id="IPR036390">
    <property type="entry name" value="WH_DNA-bd_sf"/>
</dbReference>
<sequence>MKPGLRRGHEINEKNQMEIFSILILVLDLNDFLQKPRSFLHSLRQYSFTKQYPFCFEVRRAVKLMQLLQWTLELNTVSSTISYSVKPDLAFSLLKRYYAAHLLHCPISRTEDALSESMTVQITPKGTATVYNFWKSMGLTREKMPLVVKSSFNSIHMFSFDRSHPGNKLLYSEYLLYILITQMMGPTPNVWSSRQSPCMVKCIADDEHVSISSLSFSSEVMAHHFGDLVQPSRIFVSPFHHKYFTNPESDAHIQYYESESGLRVFQNKVFKTEEREVIINFCFTGKAISQWLLDCTVLSSRAETLDIGNLLLKYGLLTPITLAASAGKFSAHKEAYYILSPRGERACRWNSEILGLESLGSIDLRQDIQLYEESSRKVNLKSVLLDPGMRYLFKQHMEKERCSENLIAYLNLAEFAKLKSQLSQLLKIHSGLLDEVKKGRLASIIENQACICYSLAFHLYLTYLSLESMYDLNIGFGLRQEIISVMEQARESDFLDSPLMSTPQVDYMKTPVCETVLDFSEEIVPIKPAFERPASCTVELPTLMLNSGKMLLAEIMSALSRIYDVFGKIASSIYRLMEVDSYPKFVKSEEYLYAVDIDTHRS</sequence>
<dbReference type="GO" id="GO:0009968">
    <property type="term" value="P:negative regulation of signal transduction"/>
    <property type="evidence" value="ECO:0007669"/>
    <property type="project" value="UniProtKB-KW"/>
</dbReference>
<dbReference type="GO" id="GO:0035556">
    <property type="term" value="P:intracellular signal transduction"/>
    <property type="evidence" value="ECO:0007669"/>
    <property type="project" value="InterPro"/>
</dbReference>
<feature type="domain" description="DEP" evidence="3">
    <location>
        <begin position="258"/>
        <end position="341"/>
    </location>
</feature>
<dbReference type="SUPFAM" id="SSF46785">
    <property type="entry name" value="Winged helix' DNA-binding domain"/>
    <property type="match status" value="1"/>
</dbReference>
<dbReference type="Gene3D" id="1.10.10.10">
    <property type="entry name" value="Winged helix-like DNA-binding domain superfamily/Winged helix DNA-binding domain"/>
    <property type="match status" value="1"/>
</dbReference>
<dbReference type="SMART" id="SM00049">
    <property type="entry name" value="DEP"/>
    <property type="match status" value="1"/>
</dbReference>
<evidence type="ECO:0000313" key="4">
    <source>
        <dbReference type="EMBL" id="SGZ53455.1"/>
    </source>
</evidence>
<dbReference type="AlphaFoldDB" id="A0A1L0BPY1"/>
<dbReference type="InterPro" id="IPR000591">
    <property type="entry name" value="DEP_dom"/>
</dbReference>
<dbReference type="PANTHER" id="PTHR10845">
    <property type="entry name" value="REGULATOR OF G PROTEIN SIGNALING"/>
    <property type="match status" value="1"/>
</dbReference>